<dbReference type="EnsemblPlants" id="OPUNC07G10060.1">
    <property type="protein sequence ID" value="OPUNC07G10060.1"/>
    <property type="gene ID" value="OPUNC07G10060"/>
</dbReference>
<dbReference type="Gramene" id="OPUNC07G10060.1">
    <property type="protein sequence ID" value="OPUNC07G10060.1"/>
    <property type="gene ID" value="OPUNC07G10060"/>
</dbReference>
<evidence type="ECO:0000313" key="1">
    <source>
        <dbReference type="EnsemblPlants" id="OPUNC07G10060.1"/>
    </source>
</evidence>
<dbReference type="Gramene" id="OPUNC07G10060.2">
    <property type="protein sequence ID" value="OPUNC07G10060.2"/>
    <property type="gene ID" value="OPUNC07G10060"/>
</dbReference>
<evidence type="ECO:0000313" key="2">
    <source>
        <dbReference type="Proteomes" id="UP000026962"/>
    </source>
</evidence>
<dbReference type="AlphaFoldDB" id="A0A0E0LJK2"/>
<dbReference type="EnsemblPlants" id="OPUNC07G10060.2">
    <property type="protein sequence ID" value="OPUNC07G10060.2"/>
    <property type="gene ID" value="OPUNC07G10060"/>
</dbReference>
<accession>A0A0E0LJK2</accession>
<dbReference type="HOGENOM" id="CLU_3415573_0_0_1"/>
<sequence>MTSSVFRPPWTIASQNLEPPRSPRYPL</sequence>
<protein>
    <submittedName>
        <fullName evidence="1">Uncharacterized protein</fullName>
    </submittedName>
</protein>
<dbReference type="Proteomes" id="UP000026962">
    <property type="component" value="Chromosome 7"/>
</dbReference>
<reference evidence="1" key="2">
    <citation type="submission" date="2018-05" db="EMBL/GenBank/DDBJ databases">
        <title>OpunRS2 (Oryza punctata Reference Sequence Version 2).</title>
        <authorList>
            <person name="Zhang J."/>
            <person name="Kudrna D."/>
            <person name="Lee S."/>
            <person name="Talag J."/>
            <person name="Welchert J."/>
            <person name="Wing R.A."/>
        </authorList>
    </citation>
    <scope>NUCLEOTIDE SEQUENCE [LARGE SCALE GENOMIC DNA]</scope>
</reference>
<keyword evidence="2" id="KW-1185">Reference proteome</keyword>
<name>A0A0E0LJK2_ORYPU</name>
<reference evidence="1" key="1">
    <citation type="submission" date="2015-04" db="UniProtKB">
        <authorList>
            <consortium name="EnsemblPlants"/>
        </authorList>
    </citation>
    <scope>IDENTIFICATION</scope>
</reference>
<proteinExistence type="predicted"/>
<organism evidence="1">
    <name type="scientific">Oryza punctata</name>
    <name type="common">Red rice</name>
    <dbReference type="NCBI Taxonomy" id="4537"/>
    <lineage>
        <taxon>Eukaryota</taxon>
        <taxon>Viridiplantae</taxon>
        <taxon>Streptophyta</taxon>
        <taxon>Embryophyta</taxon>
        <taxon>Tracheophyta</taxon>
        <taxon>Spermatophyta</taxon>
        <taxon>Magnoliopsida</taxon>
        <taxon>Liliopsida</taxon>
        <taxon>Poales</taxon>
        <taxon>Poaceae</taxon>
        <taxon>BOP clade</taxon>
        <taxon>Oryzoideae</taxon>
        <taxon>Oryzeae</taxon>
        <taxon>Oryzinae</taxon>
        <taxon>Oryza</taxon>
    </lineage>
</organism>